<evidence type="ECO:0000256" key="6">
    <source>
        <dbReference type="HAMAP-Rule" id="MF_01877"/>
    </source>
</evidence>
<keyword evidence="2 6" id="KW-0698">rRNA processing</keyword>
<evidence type="ECO:0000256" key="1">
    <source>
        <dbReference type="ARBA" id="ARBA00022490"/>
    </source>
</evidence>
<evidence type="ECO:0000313" key="9">
    <source>
        <dbReference type="Proteomes" id="UP000053370"/>
    </source>
</evidence>
<comment type="subcellular location">
    <subcellularLocation>
        <location evidence="6">Cytoplasm</location>
    </subcellularLocation>
</comment>
<proteinExistence type="inferred from homology"/>
<keyword evidence="1 6" id="KW-0963">Cytoplasm</keyword>
<feature type="domain" description="Tetrapyrrole methylase" evidence="7">
    <location>
        <begin position="7"/>
        <end position="207"/>
    </location>
</feature>
<evidence type="ECO:0000256" key="4">
    <source>
        <dbReference type="ARBA" id="ARBA00022679"/>
    </source>
</evidence>
<dbReference type="PANTHER" id="PTHR46111:SF1">
    <property type="entry name" value="RIBOSOMAL RNA SMALL SUBUNIT METHYLTRANSFERASE I"/>
    <property type="match status" value="1"/>
</dbReference>
<dbReference type="InterPro" id="IPR035996">
    <property type="entry name" value="4pyrrol_Methylase_sf"/>
</dbReference>
<evidence type="ECO:0000313" key="8">
    <source>
        <dbReference type="EMBL" id="GAP40797.1"/>
    </source>
</evidence>
<evidence type="ECO:0000256" key="5">
    <source>
        <dbReference type="ARBA" id="ARBA00022691"/>
    </source>
</evidence>
<keyword evidence="4 6" id="KW-0808">Transferase</keyword>
<comment type="function">
    <text evidence="6">Catalyzes the 2'-O-methylation of the ribose of cytidine 1402 (C1402) in 16S rRNA.</text>
</comment>
<dbReference type="Gene3D" id="3.40.1010.10">
    <property type="entry name" value="Cobalt-precorrin-4 Transmethylase, Domain 1"/>
    <property type="match status" value="1"/>
</dbReference>
<dbReference type="Pfam" id="PF00590">
    <property type="entry name" value="TP_methylase"/>
    <property type="match status" value="1"/>
</dbReference>
<dbReference type="GO" id="GO:0070677">
    <property type="term" value="F:rRNA (cytosine-2'-O-)-methyltransferase activity"/>
    <property type="evidence" value="ECO:0007669"/>
    <property type="project" value="UniProtKB-UniRule"/>
</dbReference>
<dbReference type="STRING" id="1678840.ATC1_13778"/>
<evidence type="ECO:0000256" key="2">
    <source>
        <dbReference type="ARBA" id="ARBA00022552"/>
    </source>
</evidence>
<evidence type="ECO:0000256" key="3">
    <source>
        <dbReference type="ARBA" id="ARBA00022603"/>
    </source>
</evidence>
<dbReference type="NCBIfam" id="TIGR00096">
    <property type="entry name" value="16S rRNA (cytidine(1402)-2'-O)-methyltransferase"/>
    <property type="match status" value="1"/>
</dbReference>
<dbReference type="SUPFAM" id="SSF53790">
    <property type="entry name" value="Tetrapyrrole methylase"/>
    <property type="match status" value="1"/>
</dbReference>
<dbReference type="InterPro" id="IPR014776">
    <property type="entry name" value="4pyrrole_Mease_sub2"/>
</dbReference>
<dbReference type="RefSeq" id="WP_062280715.1">
    <property type="nucleotide sequence ID" value="NZ_DF968181.1"/>
</dbReference>
<dbReference type="PANTHER" id="PTHR46111">
    <property type="entry name" value="RIBOSOMAL RNA SMALL SUBUNIT METHYLTRANSFERASE I"/>
    <property type="match status" value="1"/>
</dbReference>
<dbReference type="PIRSF" id="PIRSF005917">
    <property type="entry name" value="MTase_YraL"/>
    <property type="match status" value="1"/>
</dbReference>
<accession>A0A0S7BKI9</accession>
<keyword evidence="5 6" id="KW-0949">S-adenosyl-L-methionine</keyword>
<keyword evidence="9" id="KW-1185">Reference proteome</keyword>
<dbReference type="InterPro" id="IPR000878">
    <property type="entry name" value="4pyrrol_Mease"/>
</dbReference>
<reference evidence="8" key="1">
    <citation type="journal article" date="2015" name="Genome Announc.">
        <title>Draft Genome Sequence of Anaerolineae Strain TC1, a Novel Isolate from a Methanogenic Wastewater Treatment System.</title>
        <authorList>
            <person name="Matsuura N."/>
            <person name="Tourlousse D.M."/>
            <person name="Sun L."/>
            <person name="Toyonaga M."/>
            <person name="Kuroda K."/>
            <person name="Ohashi A."/>
            <person name="Cruz R."/>
            <person name="Yamaguchi T."/>
            <person name="Sekiguchi Y."/>
        </authorList>
    </citation>
    <scope>NUCLEOTIDE SEQUENCE [LARGE SCALE GENOMIC DNA]</scope>
    <source>
        <strain evidence="8">TC1</strain>
    </source>
</reference>
<dbReference type="CDD" id="cd19918">
    <property type="entry name" value="RsmI_like"/>
    <property type="match status" value="1"/>
</dbReference>
<dbReference type="InterPro" id="IPR008189">
    <property type="entry name" value="rRNA_ssu_MeTfrase_I"/>
</dbReference>
<dbReference type="InterPro" id="IPR014777">
    <property type="entry name" value="4pyrrole_Mease_sub1"/>
</dbReference>
<comment type="catalytic activity">
    <reaction evidence="6">
        <text>cytidine(1402) in 16S rRNA + S-adenosyl-L-methionine = 2'-O-methylcytidine(1402) in 16S rRNA + S-adenosyl-L-homocysteine + H(+)</text>
        <dbReference type="Rhea" id="RHEA:42924"/>
        <dbReference type="Rhea" id="RHEA-COMP:10285"/>
        <dbReference type="Rhea" id="RHEA-COMP:10286"/>
        <dbReference type="ChEBI" id="CHEBI:15378"/>
        <dbReference type="ChEBI" id="CHEBI:57856"/>
        <dbReference type="ChEBI" id="CHEBI:59789"/>
        <dbReference type="ChEBI" id="CHEBI:74495"/>
        <dbReference type="ChEBI" id="CHEBI:82748"/>
        <dbReference type="EC" id="2.1.1.198"/>
    </reaction>
</comment>
<gene>
    <name evidence="6" type="primary">rsmI</name>
    <name evidence="8" type="ORF">ATC1_13778</name>
</gene>
<dbReference type="PATRIC" id="fig|1678840.3.peg.2152"/>
<comment type="similarity">
    <text evidence="6">Belongs to the methyltransferase superfamily. RsmI family.</text>
</comment>
<dbReference type="AlphaFoldDB" id="A0A0S7BKI9"/>
<dbReference type="Gene3D" id="3.30.950.10">
    <property type="entry name" value="Methyltransferase, Cobalt-precorrin-4 Transmethylase, Domain 2"/>
    <property type="match status" value="1"/>
</dbReference>
<name>A0A0S7BKI9_9CHLR</name>
<dbReference type="EMBL" id="DF968181">
    <property type="protein sequence ID" value="GAP40797.1"/>
    <property type="molecule type" value="Genomic_DNA"/>
</dbReference>
<evidence type="ECO:0000259" key="7">
    <source>
        <dbReference type="Pfam" id="PF00590"/>
    </source>
</evidence>
<keyword evidence="3 6" id="KW-0489">Methyltransferase</keyword>
<dbReference type="HAMAP" id="MF_01877">
    <property type="entry name" value="16SrRNA_methyltr_I"/>
    <property type="match status" value="1"/>
</dbReference>
<dbReference type="EC" id="2.1.1.198" evidence="6"/>
<dbReference type="Proteomes" id="UP000053370">
    <property type="component" value="Unassembled WGS sequence"/>
</dbReference>
<dbReference type="OrthoDB" id="9809084at2"/>
<organism evidence="8">
    <name type="scientific">Flexilinea flocculi</name>
    <dbReference type="NCBI Taxonomy" id="1678840"/>
    <lineage>
        <taxon>Bacteria</taxon>
        <taxon>Bacillati</taxon>
        <taxon>Chloroflexota</taxon>
        <taxon>Anaerolineae</taxon>
        <taxon>Anaerolineales</taxon>
        <taxon>Anaerolineaceae</taxon>
        <taxon>Flexilinea</taxon>
    </lineage>
</organism>
<protein>
    <recommendedName>
        <fullName evidence="6">Ribosomal RNA small subunit methyltransferase I</fullName>
        <ecNumber evidence="6">2.1.1.198</ecNumber>
    </recommendedName>
    <alternativeName>
        <fullName evidence="6">16S rRNA 2'-O-ribose C1402 methyltransferase</fullName>
    </alternativeName>
    <alternativeName>
        <fullName evidence="6">rRNA (cytidine-2'-O-)-methyltransferase RsmI</fullName>
    </alternativeName>
</protein>
<sequence>MNTKNALYIVSTPIGNPDDITLRAIKTLKTVDALICEEFRNGSKLLKKNGIEEKEIIALNEHNESGQIENILIRLAQGQNLALVSDCGTPLFSDPGHLLIEAVIDAGFTIIPIPGVSALTTAISVTPLHMKNFVFGGFLPRDPEERLRQLKNYKQMRMPIILMDTPYRLTNLLSDISKVFGKNQRITLTLNLTLPNEWILTGACDELIQKIGPMKAEFMLIIHQVQQAARNEK</sequence>
<dbReference type="GO" id="GO:0005737">
    <property type="term" value="C:cytoplasm"/>
    <property type="evidence" value="ECO:0007669"/>
    <property type="project" value="UniProtKB-SubCell"/>
</dbReference>